<feature type="compositionally biased region" description="Polar residues" evidence="1">
    <location>
        <begin position="78"/>
        <end position="93"/>
    </location>
</feature>
<dbReference type="RefSeq" id="XP_021869370.1">
    <property type="nucleotide sequence ID" value="XM_022018567.1"/>
</dbReference>
<accession>A0A1Y1UCA7</accession>
<proteinExistence type="predicted"/>
<organism evidence="3 4">
    <name type="scientific">Kockovaella imperatae</name>
    <dbReference type="NCBI Taxonomy" id="4999"/>
    <lineage>
        <taxon>Eukaryota</taxon>
        <taxon>Fungi</taxon>
        <taxon>Dikarya</taxon>
        <taxon>Basidiomycota</taxon>
        <taxon>Agaricomycotina</taxon>
        <taxon>Tremellomycetes</taxon>
        <taxon>Tremellales</taxon>
        <taxon>Cuniculitremaceae</taxon>
        <taxon>Kockovaella</taxon>
    </lineage>
</organism>
<dbReference type="Proteomes" id="UP000193218">
    <property type="component" value="Unassembled WGS sequence"/>
</dbReference>
<keyword evidence="2" id="KW-0812">Transmembrane</keyword>
<comment type="caution">
    <text evidence="3">The sequence shown here is derived from an EMBL/GenBank/DDBJ whole genome shotgun (WGS) entry which is preliminary data.</text>
</comment>
<dbReference type="AlphaFoldDB" id="A0A1Y1UCA7"/>
<reference evidence="3 4" key="1">
    <citation type="submission" date="2017-03" db="EMBL/GenBank/DDBJ databases">
        <title>Widespread Adenine N6-methylation of Active Genes in Fungi.</title>
        <authorList>
            <consortium name="DOE Joint Genome Institute"/>
            <person name="Mondo S.J."/>
            <person name="Dannebaum R.O."/>
            <person name="Kuo R.C."/>
            <person name="Louie K.B."/>
            <person name="Bewick A.J."/>
            <person name="Labutti K."/>
            <person name="Haridas S."/>
            <person name="Kuo A."/>
            <person name="Salamov A."/>
            <person name="Ahrendt S.R."/>
            <person name="Lau R."/>
            <person name="Bowen B.P."/>
            <person name="Lipzen A."/>
            <person name="Sullivan W."/>
            <person name="Andreopoulos W.B."/>
            <person name="Clum A."/>
            <person name="Lindquist E."/>
            <person name="Daum C."/>
            <person name="Northen T.R."/>
            <person name="Ramamoorthy G."/>
            <person name="Schmitz R.J."/>
            <person name="Gryganskyi A."/>
            <person name="Culley D."/>
            <person name="Magnuson J."/>
            <person name="James T.Y."/>
            <person name="O'Malley M.A."/>
            <person name="Stajich J.E."/>
            <person name="Spatafora J.W."/>
            <person name="Visel A."/>
            <person name="Grigoriev I.V."/>
        </authorList>
    </citation>
    <scope>NUCLEOTIDE SEQUENCE [LARGE SCALE GENOMIC DNA]</scope>
    <source>
        <strain evidence="3 4">NRRL Y-17943</strain>
    </source>
</reference>
<dbReference type="EMBL" id="NBSH01000012">
    <property type="protein sequence ID" value="ORX35154.1"/>
    <property type="molecule type" value="Genomic_DNA"/>
</dbReference>
<name>A0A1Y1UCA7_9TREE</name>
<dbReference type="GeneID" id="33560376"/>
<feature type="region of interest" description="Disordered" evidence="1">
    <location>
        <begin position="1"/>
        <end position="106"/>
    </location>
</feature>
<feature type="compositionally biased region" description="Acidic residues" evidence="1">
    <location>
        <begin position="22"/>
        <end position="34"/>
    </location>
</feature>
<evidence type="ECO:0000313" key="4">
    <source>
        <dbReference type="Proteomes" id="UP000193218"/>
    </source>
</evidence>
<protein>
    <submittedName>
        <fullName evidence="3">Uncharacterized protein</fullName>
    </submittedName>
</protein>
<dbReference type="OrthoDB" id="2526823at2759"/>
<sequence>MNNKHALKQQQRTPQRRSNPVDDSDEWEDADVETALDLTTMSESSSRVSEGSRKQPSTPRRQIKVARSGGTPKRHGLTTPQRRSNRPSESSTPVARAAAPVKTRAGAQQSNTFGKILHTTLSVAFEILLWSIRLFHVILAPFYPYVAAGGAILLLISLTTHLLLDSLPPLLFRIPGHLLRLVLPSLPSFAWWTAPDTDTAVGQGVALLPLRLLATPVCTFTGQACLLSLASKRESQAGETRMIKARPFWEWQLTSARNAVDVGNVARNLAKEASGAKSIFESVARLSEGGLMDRLEHVRIWELGVAVQIGSNLEDREMLGQGLVELGNNAKDLSDELVEINAMAINAFTWLQWEFASVYRTLSLPQGQLSSAQKLAERLNGLLNKLSDTLTDLHRLTSRAHLTAVRGSDQGNRLRTNLGLINADLVRQNEVEPGWKAAVEKVNHFFVGGEPSKMERIRRDVKITRQTIESLSTIIQDLEISRTQIKSFRDQIGQFDASMMGFHMGANAEHGIGPEEELRILADVVAEFGQSIGRAKGGGSGAERSSESDSRRLEA</sequence>
<gene>
    <name evidence="3" type="ORF">BD324DRAFT_652866</name>
</gene>
<dbReference type="InParanoid" id="A0A1Y1UCA7"/>
<feature type="compositionally biased region" description="Polar residues" evidence="1">
    <location>
        <begin position="1"/>
        <end position="18"/>
    </location>
</feature>
<feature type="transmembrane region" description="Helical" evidence="2">
    <location>
        <begin position="142"/>
        <end position="164"/>
    </location>
</feature>
<evidence type="ECO:0000256" key="1">
    <source>
        <dbReference type="SAM" id="MobiDB-lite"/>
    </source>
</evidence>
<keyword evidence="2" id="KW-0472">Membrane</keyword>
<feature type="compositionally biased region" description="Basic and acidic residues" evidence="1">
    <location>
        <begin position="544"/>
        <end position="555"/>
    </location>
</feature>
<keyword evidence="2" id="KW-1133">Transmembrane helix</keyword>
<keyword evidence="4" id="KW-1185">Reference proteome</keyword>
<feature type="region of interest" description="Disordered" evidence="1">
    <location>
        <begin position="532"/>
        <end position="555"/>
    </location>
</feature>
<evidence type="ECO:0000256" key="2">
    <source>
        <dbReference type="SAM" id="Phobius"/>
    </source>
</evidence>
<evidence type="ECO:0000313" key="3">
    <source>
        <dbReference type="EMBL" id="ORX35154.1"/>
    </source>
</evidence>